<feature type="region of interest" description="Disordered" evidence="1">
    <location>
        <begin position="1"/>
        <end position="26"/>
    </location>
</feature>
<evidence type="ECO:0000313" key="3">
    <source>
        <dbReference type="EMBL" id="QDE37777.1"/>
    </source>
</evidence>
<dbReference type="AlphaFoldDB" id="A0A4Y5YY53"/>
<keyword evidence="2" id="KW-0472">Membrane</keyword>
<organism evidence="3 4">
    <name type="scientific">Luteibacter pinisoli</name>
    <dbReference type="NCBI Taxonomy" id="2589080"/>
    <lineage>
        <taxon>Bacteria</taxon>
        <taxon>Pseudomonadati</taxon>
        <taxon>Pseudomonadota</taxon>
        <taxon>Gammaproteobacteria</taxon>
        <taxon>Lysobacterales</taxon>
        <taxon>Rhodanobacteraceae</taxon>
        <taxon>Luteibacter</taxon>
    </lineage>
</organism>
<reference evidence="3 4" key="1">
    <citation type="submission" date="2019-06" db="EMBL/GenBank/DDBJ databases">
        <title>A complete genome sequence for Luteibacter pinisoli MAH-14.</title>
        <authorList>
            <person name="Baltrus D.A."/>
        </authorList>
    </citation>
    <scope>NUCLEOTIDE SEQUENCE [LARGE SCALE GENOMIC DNA]</scope>
    <source>
        <strain evidence="3 4">MAH-14</strain>
    </source>
</reference>
<protein>
    <submittedName>
        <fullName evidence="3">Uncharacterized protein</fullName>
    </submittedName>
</protein>
<dbReference type="EMBL" id="CP041046">
    <property type="protein sequence ID" value="QDE37777.1"/>
    <property type="molecule type" value="Genomic_DNA"/>
</dbReference>
<feature type="transmembrane region" description="Helical" evidence="2">
    <location>
        <begin position="66"/>
        <end position="89"/>
    </location>
</feature>
<evidence type="ECO:0000313" key="4">
    <source>
        <dbReference type="Proteomes" id="UP000316093"/>
    </source>
</evidence>
<keyword evidence="2" id="KW-0812">Transmembrane</keyword>
<dbReference type="KEGG" id="lpy:FIV34_00475"/>
<evidence type="ECO:0000256" key="1">
    <source>
        <dbReference type="SAM" id="MobiDB-lite"/>
    </source>
</evidence>
<accession>A0A4Y5YY53</accession>
<keyword evidence="2" id="KW-1133">Transmembrane helix</keyword>
<feature type="compositionally biased region" description="Pro residues" evidence="1">
    <location>
        <begin position="9"/>
        <end position="20"/>
    </location>
</feature>
<keyword evidence="4" id="KW-1185">Reference proteome</keyword>
<feature type="transmembrane region" description="Helical" evidence="2">
    <location>
        <begin position="95"/>
        <end position="115"/>
    </location>
</feature>
<feature type="transmembrane region" description="Helical" evidence="2">
    <location>
        <begin position="36"/>
        <end position="54"/>
    </location>
</feature>
<gene>
    <name evidence="3" type="ORF">FIV34_00475</name>
</gene>
<evidence type="ECO:0000256" key="2">
    <source>
        <dbReference type="SAM" id="Phobius"/>
    </source>
</evidence>
<name>A0A4Y5YY53_9GAMM</name>
<dbReference type="RefSeq" id="WP_139978586.1">
    <property type="nucleotide sequence ID" value="NZ_CP041046.1"/>
</dbReference>
<sequence length="343" mass="37241">MTHELNSPPDMPPLPPPPPAATKQPAVFASTPKPDLFVPAFVAWMLVFAAILLFRAVHTYAADKGLPFALGSASAPFVMGAAIAGILRLFKVRRFRFTMTVAVAVIMAVNILGSVSQQANSAARREDMHDAVAQMRDMANGKTTQPLASTGPLGQLIPKLQALVTAERQQQMQHQAAQQALTIETVLAPESLLDKAHIADGRDRLMRSLAEDRASIRDYAAFQQSVRALFEDLPPAERAGAVAGFDEKMPPLEAAMDRYLHVEEDFHIAANTVLNIAEANIGRIGLNKATGNLVMPHDVAVPYNEQIRKIQAIAKEEASAMADLRNLQAAGQADMNDMERQLR</sequence>
<proteinExistence type="predicted"/>
<dbReference type="Proteomes" id="UP000316093">
    <property type="component" value="Chromosome"/>
</dbReference>